<proteinExistence type="predicted"/>
<gene>
    <name evidence="2" type="ORF">H8S00_13130</name>
</gene>
<accession>A0ABR7F5M7</accession>
<keyword evidence="3" id="KW-1185">Reference proteome</keyword>
<feature type="transmembrane region" description="Helical" evidence="1">
    <location>
        <begin position="9"/>
        <end position="28"/>
    </location>
</feature>
<protein>
    <recommendedName>
        <fullName evidence="4">SAF domain-containing protein</fullName>
    </recommendedName>
</protein>
<dbReference type="Proteomes" id="UP000597877">
    <property type="component" value="Unassembled WGS sequence"/>
</dbReference>
<sequence length="222" mass="25456">MFKVLNKKIIAVIIIIICIFLIGGIYLLNNKKSDYKLKRSTGRVRVTSIKDNEIGRGMSYDLQAVSIYEIFNDYDTDIVRGKVKSIEPIRIKVGEKEDYRAIVTVTVDDVIRGEIKKNEMISILVPINSTIATISSKLQVGDEGIFMPVKYDDKGEKYFVQSGSDKLVLKDISDYGLLNGVYWLFIEKNRKVVFEEGIYNNLTDVKDLYKVSNYIKEQLDDR</sequence>
<dbReference type="RefSeq" id="WP_186840706.1">
    <property type="nucleotide sequence ID" value="NZ_JACOOZ010000011.1"/>
</dbReference>
<keyword evidence="1" id="KW-0812">Transmembrane</keyword>
<name>A0ABR7F5M7_9FIRM</name>
<reference evidence="2 3" key="1">
    <citation type="submission" date="2020-08" db="EMBL/GenBank/DDBJ databases">
        <title>Genome public.</title>
        <authorList>
            <person name="Liu C."/>
            <person name="Sun Q."/>
        </authorList>
    </citation>
    <scope>NUCLEOTIDE SEQUENCE [LARGE SCALE GENOMIC DNA]</scope>
    <source>
        <strain evidence="2 3">BX4</strain>
    </source>
</reference>
<organism evidence="2 3">
    <name type="scientific">Eubacterium segne</name>
    <dbReference type="NCBI Taxonomy" id="2763045"/>
    <lineage>
        <taxon>Bacteria</taxon>
        <taxon>Bacillati</taxon>
        <taxon>Bacillota</taxon>
        <taxon>Clostridia</taxon>
        <taxon>Eubacteriales</taxon>
        <taxon>Eubacteriaceae</taxon>
        <taxon>Eubacterium</taxon>
    </lineage>
</organism>
<keyword evidence="1" id="KW-0472">Membrane</keyword>
<evidence type="ECO:0008006" key="4">
    <source>
        <dbReference type="Google" id="ProtNLM"/>
    </source>
</evidence>
<evidence type="ECO:0000313" key="2">
    <source>
        <dbReference type="EMBL" id="MBC5668912.1"/>
    </source>
</evidence>
<keyword evidence="1" id="KW-1133">Transmembrane helix</keyword>
<dbReference type="EMBL" id="JACOOZ010000011">
    <property type="protein sequence ID" value="MBC5668912.1"/>
    <property type="molecule type" value="Genomic_DNA"/>
</dbReference>
<comment type="caution">
    <text evidence="2">The sequence shown here is derived from an EMBL/GenBank/DDBJ whole genome shotgun (WGS) entry which is preliminary data.</text>
</comment>
<evidence type="ECO:0000313" key="3">
    <source>
        <dbReference type="Proteomes" id="UP000597877"/>
    </source>
</evidence>
<evidence type="ECO:0000256" key="1">
    <source>
        <dbReference type="SAM" id="Phobius"/>
    </source>
</evidence>